<dbReference type="EMBL" id="BGPR01003552">
    <property type="protein sequence ID" value="GBM89605.1"/>
    <property type="molecule type" value="Genomic_DNA"/>
</dbReference>
<keyword evidence="2" id="KW-1185">Reference proteome</keyword>
<dbReference type="AlphaFoldDB" id="A0A4Y2JI90"/>
<evidence type="ECO:0000313" key="1">
    <source>
        <dbReference type="EMBL" id="GBM89605.1"/>
    </source>
</evidence>
<protein>
    <submittedName>
        <fullName evidence="1">Uncharacterized protein</fullName>
    </submittedName>
</protein>
<sequence>MNMESLFPAMLVLFLGREFHRGKCEMTGSIQVWTPDLGDKLSGHFGDKFGDLEDNSKIPENAILFSISLLGEELRLNVRDYSM</sequence>
<reference evidence="1 2" key="1">
    <citation type="journal article" date="2019" name="Sci. Rep.">
        <title>Orb-weaving spider Araneus ventricosus genome elucidates the spidroin gene catalogue.</title>
        <authorList>
            <person name="Kono N."/>
            <person name="Nakamura H."/>
            <person name="Ohtoshi R."/>
            <person name="Moran D.A.P."/>
            <person name="Shinohara A."/>
            <person name="Yoshida Y."/>
            <person name="Fujiwara M."/>
            <person name="Mori M."/>
            <person name="Tomita M."/>
            <person name="Arakawa K."/>
        </authorList>
    </citation>
    <scope>NUCLEOTIDE SEQUENCE [LARGE SCALE GENOMIC DNA]</scope>
</reference>
<name>A0A4Y2JI90_ARAVE</name>
<comment type="caution">
    <text evidence="1">The sequence shown here is derived from an EMBL/GenBank/DDBJ whole genome shotgun (WGS) entry which is preliminary data.</text>
</comment>
<dbReference type="OrthoDB" id="5326588at2759"/>
<gene>
    <name evidence="1" type="ORF">AVEN_211906_1</name>
</gene>
<accession>A0A4Y2JI90</accession>
<organism evidence="1 2">
    <name type="scientific">Araneus ventricosus</name>
    <name type="common">Orbweaver spider</name>
    <name type="synonym">Epeira ventricosa</name>
    <dbReference type="NCBI Taxonomy" id="182803"/>
    <lineage>
        <taxon>Eukaryota</taxon>
        <taxon>Metazoa</taxon>
        <taxon>Ecdysozoa</taxon>
        <taxon>Arthropoda</taxon>
        <taxon>Chelicerata</taxon>
        <taxon>Arachnida</taxon>
        <taxon>Araneae</taxon>
        <taxon>Araneomorphae</taxon>
        <taxon>Entelegynae</taxon>
        <taxon>Araneoidea</taxon>
        <taxon>Araneidae</taxon>
        <taxon>Araneus</taxon>
    </lineage>
</organism>
<dbReference type="Proteomes" id="UP000499080">
    <property type="component" value="Unassembled WGS sequence"/>
</dbReference>
<proteinExistence type="predicted"/>
<evidence type="ECO:0000313" key="2">
    <source>
        <dbReference type="Proteomes" id="UP000499080"/>
    </source>
</evidence>